<dbReference type="Gene3D" id="3.40.630.10">
    <property type="entry name" value="Zn peptidases"/>
    <property type="match status" value="1"/>
</dbReference>
<evidence type="ECO:0000313" key="10">
    <source>
        <dbReference type="Proteomes" id="UP001589605"/>
    </source>
</evidence>
<evidence type="ECO:0000256" key="3">
    <source>
        <dbReference type="ARBA" id="ARBA00022670"/>
    </source>
</evidence>
<keyword evidence="3" id="KW-0645">Protease</keyword>
<keyword evidence="5" id="KW-0862">Zinc</keyword>
<keyword evidence="9" id="KW-0121">Carboxypeptidase</keyword>
<dbReference type="PANTHER" id="PTHR11705">
    <property type="entry name" value="PROTEASE FAMILY M14 CARBOXYPEPTIDASE A,B"/>
    <property type="match status" value="1"/>
</dbReference>
<dbReference type="PANTHER" id="PTHR11705:SF143">
    <property type="entry name" value="SLL0236 PROTEIN"/>
    <property type="match status" value="1"/>
</dbReference>
<evidence type="ECO:0000256" key="5">
    <source>
        <dbReference type="ARBA" id="ARBA00022833"/>
    </source>
</evidence>
<keyword evidence="6" id="KW-0482">Metalloprotease</keyword>
<evidence type="ECO:0000256" key="7">
    <source>
        <dbReference type="PROSITE-ProRule" id="PRU01379"/>
    </source>
</evidence>
<sequence>MNITEITSLYQTNKESQLSGRYITNLHIKPLLECLDSDSNFDVSEIGRSVLGKPISAIKVGTGKKRLLLWSQMHGNESTTTKALFDFINTLRHPHQSLKDLKETCTFYIIPILNPDGAEAYTRLNAIDVDLNRDAQSLSQPESKVLREVYNAFKPHYCFNLHGQRTIFSAGTTNKVATVSFLSPSQDEERTITDSRKVGMDIIAEMNSTLQQLIPGQVGRYDDSFNINCIGDSFQSLNVPTILFEAGHYKNDYEREHTRFYIYSSYLSAFDYISKHDVSGDNFEDYFKIPENDKCFYDIIIRDANVGTDEKPEILDVAVLFVEKLINNKIAFSSKIEALGLGANYYGHKEINANNMRVLGEDGQVLKVGVENDFVTIGADKFLLKL</sequence>
<dbReference type="EC" id="3.4.17.-" evidence="9"/>
<reference evidence="9 10" key="1">
    <citation type="submission" date="2024-09" db="EMBL/GenBank/DDBJ databases">
        <authorList>
            <person name="Sun Q."/>
            <person name="Mori K."/>
        </authorList>
    </citation>
    <scope>NUCLEOTIDE SEQUENCE [LARGE SCALE GENOMIC DNA]</scope>
    <source>
        <strain evidence="9 10">CECT 8286</strain>
    </source>
</reference>
<dbReference type="PROSITE" id="PS52035">
    <property type="entry name" value="PEPTIDASE_M14"/>
    <property type="match status" value="1"/>
</dbReference>
<dbReference type="CDD" id="cd06239">
    <property type="entry name" value="M14-like"/>
    <property type="match status" value="1"/>
</dbReference>
<dbReference type="EMBL" id="JBHMEZ010000012">
    <property type="protein sequence ID" value="MFB9053732.1"/>
    <property type="molecule type" value="Genomic_DNA"/>
</dbReference>
<evidence type="ECO:0000256" key="2">
    <source>
        <dbReference type="ARBA" id="ARBA00005988"/>
    </source>
</evidence>
<feature type="domain" description="Peptidase M14" evidence="8">
    <location>
        <begin position="21"/>
        <end position="325"/>
    </location>
</feature>
<dbReference type="SUPFAM" id="SSF53187">
    <property type="entry name" value="Zn-dependent exopeptidases"/>
    <property type="match status" value="1"/>
</dbReference>
<dbReference type="Pfam" id="PF00246">
    <property type="entry name" value="Peptidase_M14"/>
    <property type="match status" value="1"/>
</dbReference>
<protein>
    <submittedName>
        <fullName evidence="9">M14 metallopeptidase family protein</fullName>
        <ecNumber evidence="9">3.4.17.-</ecNumber>
    </submittedName>
</protein>
<comment type="cofactor">
    <cofactor evidence="1">
        <name>Zn(2+)</name>
        <dbReference type="ChEBI" id="CHEBI:29105"/>
    </cofactor>
</comment>
<comment type="caution">
    <text evidence="7">Lacks conserved residue(s) required for the propagation of feature annotation.</text>
</comment>
<evidence type="ECO:0000313" key="9">
    <source>
        <dbReference type="EMBL" id="MFB9053732.1"/>
    </source>
</evidence>
<dbReference type="GO" id="GO:0004180">
    <property type="term" value="F:carboxypeptidase activity"/>
    <property type="evidence" value="ECO:0007669"/>
    <property type="project" value="UniProtKB-KW"/>
</dbReference>
<gene>
    <name evidence="9" type="ORF">ACFFVB_11655</name>
</gene>
<comment type="caution">
    <text evidence="9">The sequence shown here is derived from an EMBL/GenBank/DDBJ whole genome shotgun (WGS) entry which is preliminary data.</text>
</comment>
<dbReference type="Proteomes" id="UP001589605">
    <property type="component" value="Unassembled WGS sequence"/>
</dbReference>
<keyword evidence="10" id="KW-1185">Reference proteome</keyword>
<organism evidence="9 10">
    <name type="scientific">Formosa undariae</name>
    <dbReference type="NCBI Taxonomy" id="1325436"/>
    <lineage>
        <taxon>Bacteria</taxon>
        <taxon>Pseudomonadati</taxon>
        <taxon>Bacteroidota</taxon>
        <taxon>Flavobacteriia</taxon>
        <taxon>Flavobacteriales</taxon>
        <taxon>Flavobacteriaceae</taxon>
        <taxon>Formosa</taxon>
    </lineage>
</organism>
<dbReference type="InterPro" id="IPR000834">
    <property type="entry name" value="Peptidase_M14"/>
</dbReference>
<keyword evidence="4 9" id="KW-0378">Hydrolase</keyword>
<evidence type="ECO:0000256" key="1">
    <source>
        <dbReference type="ARBA" id="ARBA00001947"/>
    </source>
</evidence>
<comment type="similarity">
    <text evidence="2 7">Belongs to the peptidase M14 family.</text>
</comment>
<evidence type="ECO:0000256" key="6">
    <source>
        <dbReference type="ARBA" id="ARBA00023049"/>
    </source>
</evidence>
<evidence type="ECO:0000259" key="8">
    <source>
        <dbReference type="PROSITE" id="PS52035"/>
    </source>
</evidence>
<dbReference type="RefSeq" id="WP_382382989.1">
    <property type="nucleotide sequence ID" value="NZ_JBHMEZ010000012.1"/>
</dbReference>
<accession>A0ABV5F2R0</accession>
<evidence type="ECO:0000256" key="4">
    <source>
        <dbReference type="ARBA" id="ARBA00022801"/>
    </source>
</evidence>
<name>A0ABV5F2R0_9FLAO</name>
<proteinExistence type="inferred from homology"/>